<proteinExistence type="predicted"/>
<accession>A0A6A6EHT8</accession>
<evidence type="ECO:0000256" key="1">
    <source>
        <dbReference type="SAM" id="SignalP"/>
    </source>
</evidence>
<dbReference type="AlphaFoldDB" id="A0A6A6EHT8"/>
<evidence type="ECO:0000313" key="3">
    <source>
        <dbReference type="Proteomes" id="UP000800200"/>
    </source>
</evidence>
<dbReference type="OrthoDB" id="3518533at2759"/>
<feature type="signal peptide" evidence="1">
    <location>
        <begin position="1"/>
        <end position="16"/>
    </location>
</feature>
<protein>
    <recommendedName>
        <fullName evidence="4">Cell wall protein PhiA</fullName>
    </recommendedName>
</protein>
<reference evidence="2" key="1">
    <citation type="journal article" date="2020" name="Stud. Mycol.">
        <title>101 Dothideomycetes genomes: a test case for predicting lifestyles and emergence of pathogens.</title>
        <authorList>
            <person name="Haridas S."/>
            <person name="Albert R."/>
            <person name="Binder M."/>
            <person name="Bloem J."/>
            <person name="Labutti K."/>
            <person name="Salamov A."/>
            <person name="Andreopoulos B."/>
            <person name="Baker S."/>
            <person name="Barry K."/>
            <person name="Bills G."/>
            <person name="Bluhm B."/>
            <person name="Cannon C."/>
            <person name="Castanera R."/>
            <person name="Culley D."/>
            <person name="Daum C."/>
            <person name="Ezra D."/>
            <person name="Gonzalez J."/>
            <person name="Henrissat B."/>
            <person name="Kuo A."/>
            <person name="Liang C."/>
            <person name="Lipzen A."/>
            <person name="Lutzoni F."/>
            <person name="Magnuson J."/>
            <person name="Mondo S."/>
            <person name="Nolan M."/>
            <person name="Ohm R."/>
            <person name="Pangilinan J."/>
            <person name="Park H.-J."/>
            <person name="Ramirez L."/>
            <person name="Alfaro M."/>
            <person name="Sun H."/>
            <person name="Tritt A."/>
            <person name="Yoshinaga Y."/>
            <person name="Zwiers L.-H."/>
            <person name="Turgeon B."/>
            <person name="Goodwin S."/>
            <person name="Spatafora J."/>
            <person name="Crous P."/>
            <person name="Grigoriev I."/>
        </authorList>
    </citation>
    <scope>NUCLEOTIDE SEQUENCE</scope>
    <source>
        <strain evidence="2">CBS 207.26</strain>
    </source>
</reference>
<dbReference type="Proteomes" id="UP000800200">
    <property type="component" value="Unassembled WGS sequence"/>
</dbReference>
<evidence type="ECO:0008006" key="4">
    <source>
        <dbReference type="Google" id="ProtNLM"/>
    </source>
</evidence>
<evidence type="ECO:0000313" key="2">
    <source>
        <dbReference type="EMBL" id="KAF2191627.1"/>
    </source>
</evidence>
<keyword evidence="3" id="KW-1185">Reference proteome</keyword>
<sequence>MYSLFLTALLTTLATASPNPLVRGEGTTFSPITSISNAPDAVKELNGRIWAISSNADGHAVLVDRNQQSLFHQYTSSSGLPAVATADTGIIITPGGSATVPSINTVDLVAGGGTAGVNISLNMQGILTLQFEGGGFMACRASFLNQNAQNPDDFVLSYRKEGQRRFADCADVLLISGCAGGPRGELGVPEVVGCEPH</sequence>
<feature type="chain" id="PRO_5025489728" description="Cell wall protein PhiA" evidence="1">
    <location>
        <begin position="17"/>
        <end position="197"/>
    </location>
</feature>
<keyword evidence="1" id="KW-0732">Signal</keyword>
<gene>
    <name evidence="2" type="ORF">K469DRAFT_695794</name>
</gene>
<name>A0A6A6EHT8_9PEZI</name>
<dbReference type="EMBL" id="ML994616">
    <property type="protein sequence ID" value="KAF2191627.1"/>
    <property type="molecule type" value="Genomic_DNA"/>
</dbReference>
<organism evidence="2 3">
    <name type="scientific">Zopfia rhizophila CBS 207.26</name>
    <dbReference type="NCBI Taxonomy" id="1314779"/>
    <lineage>
        <taxon>Eukaryota</taxon>
        <taxon>Fungi</taxon>
        <taxon>Dikarya</taxon>
        <taxon>Ascomycota</taxon>
        <taxon>Pezizomycotina</taxon>
        <taxon>Dothideomycetes</taxon>
        <taxon>Dothideomycetes incertae sedis</taxon>
        <taxon>Zopfiaceae</taxon>
        <taxon>Zopfia</taxon>
    </lineage>
</organism>